<sequence>MPILLDNPESLKKVFDGFVKGDYTGLAKELVMLTKDNPEIKKYLNDNKEIFASILDKTLKDVPGINKLDKKELYNILTPMLNQPDKLVQIIENVENKKYMNVATSIGSLVWKEGQTLNIIKQIPNVVKAGVGYFKSEKVPVELENKVPADVLKEAQNIVSNLNSKINIVGSKTNTLSITPISNNKKKEEINR</sequence>
<dbReference type="STRING" id="315456.RF_0713"/>
<evidence type="ECO:0000313" key="2">
    <source>
        <dbReference type="Proteomes" id="UP000008548"/>
    </source>
</evidence>
<keyword evidence="2" id="KW-1185">Reference proteome</keyword>
<dbReference type="EMBL" id="CP000053">
    <property type="protein sequence ID" value="AAY61564.1"/>
    <property type="molecule type" value="Genomic_DNA"/>
</dbReference>
<reference evidence="1 2" key="1">
    <citation type="journal article" date="2005" name="PLoS Biol.">
        <title>The genome sequence of Rickettsia felis identifies the first putative conjugative plasmid in an obligate intracellular parasite.</title>
        <authorList>
            <person name="Ogata H."/>
            <person name="Renesto P."/>
            <person name="Audic S."/>
            <person name="Robert C."/>
            <person name="Blanc G."/>
            <person name="Fournier P.E."/>
            <person name="Parinello H."/>
            <person name="Claverie J.M."/>
            <person name="Raoult D."/>
        </authorList>
    </citation>
    <scope>NUCLEOTIDE SEQUENCE [LARGE SCALE GENOMIC DNA]</scope>
    <source>
        <strain evidence="2">ATCC VR-1525 / URRWXCal2</strain>
    </source>
</reference>
<proteinExistence type="predicted"/>
<evidence type="ECO:0000313" key="1">
    <source>
        <dbReference type="EMBL" id="AAY61564.1"/>
    </source>
</evidence>
<organism evidence="1 2">
    <name type="scientific">Rickettsia felis (strain ATCC VR-1525 / URRWXCal2)</name>
    <name type="common">Rickettsia azadi</name>
    <dbReference type="NCBI Taxonomy" id="315456"/>
    <lineage>
        <taxon>Bacteria</taxon>
        <taxon>Pseudomonadati</taxon>
        <taxon>Pseudomonadota</taxon>
        <taxon>Alphaproteobacteria</taxon>
        <taxon>Rickettsiales</taxon>
        <taxon>Rickettsiaceae</taxon>
        <taxon>Rickettsieae</taxon>
        <taxon>Rickettsia</taxon>
        <taxon>spotted fever group</taxon>
    </lineage>
</organism>
<gene>
    <name evidence="1" type="ordered locus">RF_0713</name>
</gene>
<protein>
    <submittedName>
        <fullName evidence="1">Uncharacterized protein</fullName>
    </submittedName>
</protein>
<accession>Q4ULK9</accession>
<dbReference type="KEGG" id="rfe:RF_0713"/>
<dbReference type="eggNOG" id="COG1357">
    <property type="taxonomic scope" value="Bacteria"/>
</dbReference>
<name>Q4ULK9_RICFE</name>
<dbReference type="Proteomes" id="UP000008548">
    <property type="component" value="Chromosome"/>
</dbReference>
<dbReference type="AlphaFoldDB" id="Q4ULK9"/>
<dbReference type="HOGENOM" id="CLU_1642417_0_0_5"/>